<dbReference type="CDD" id="cd06257">
    <property type="entry name" value="DnaJ"/>
    <property type="match status" value="1"/>
</dbReference>
<evidence type="ECO:0000313" key="4">
    <source>
        <dbReference type="Proteomes" id="UP000708208"/>
    </source>
</evidence>
<dbReference type="OrthoDB" id="10262359at2759"/>
<dbReference type="InterPro" id="IPR001623">
    <property type="entry name" value="DnaJ_domain"/>
</dbReference>
<organism evidence="3 4">
    <name type="scientific">Allacma fusca</name>
    <dbReference type="NCBI Taxonomy" id="39272"/>
    <lineage>
        <taxon>Eukaryota</taxon>
        <taxon>Metazoa</taxon>
        <taxon>Ecdysozoa</taxon>
        <taxon>Arthropoda</taxon>
        <taxon>Hexapoda</taxon>
        <taxon>Collembola</taxon>
        <taxon>Symphypleona</taxon>
        <taxon>Sminthuridae</taxon>
        <taxon>Allacma</taxon>
    </lineage>
</organism>
<evidence type="ECO:0000259" key="2">
    <source>
        <dbReference type="PROSITE" id="PS50076"/>
    </source>
</evidence>
<protein>
    <recommendedName>
        <fullName evidence="2">J domain-containing protein</fullName>
    </recommendedName>
</protein>
<dbReference type="Proteomes" id="UP000708208">
    <property type="component" value="Unassembled WGS sequence"/>
</dbReference>
<proteinExistence type="predicted"/>
<comment type="caution">
    <text evidence="3">The sequence shown here is derived from an EMBL/GenBank/DDBJ whole genome shotgun (WGS) entry which is preliminary data.</text>
</comment>
<feature type="region of interest" description="Disordered" evidence="1">
    <location>
        <begin position="589"/>
        <end position="638"/>
    </location>
</feature>
<dbReference type="GO" id="GO:0005783">
    <property type="term" value="C:endoplasmic reticulum"/>
    <property type="evidence" value="ECO:0007669"/>
    <property type="project" value="TreeGrafter"/>
</dbReference>
<feature type="compositionally biased region" description="Low complexity" evidence="1">
    <location>
        <begin position="590"/>
        <end position="615"/>
    </location>
</feature>
<gene>
    <name evidence="3" type="ORF">AFUS01_LOCUS42629</name>
</gene>
<dbReference type="GO" id="GO:0034975">
    <property type="term" value="P:protein folding in endoplasmic reticulum"/>
    <property type="evidence" value="ECO:0007669"/>
    <property type="project" value="TreeGrafter"/>
</dbReference>
<accession>A0A8J2LKH5</accession>
<dbReference type="PANTHER" id="PTHR44140:SF2">
    <property type="entry name" value="LD25575P"/>
    <property type="match status" value="1"/>
</dbReference>
<dbReference type="Pfam" id="PF00226">
    <property type="entry name" value="DnaJ"/>
    <property type="match status" value="1"/>
</dbReference>
<dbReference type="GO" id="GO:0051787">
    <property type="term" value="F:misfolded protein binding"/>
    <property type="evidence" value="ECO:0007669"/>
    <property type="project" value="TreeGrafter"/>
</dbReference>
<evidence type="ECO:0000256" key="1">
    <source>
        <dbReference type="SAM" id="MobiDB-lite"/>
    </source>
</evidence>
<reference evidence="3" key="1">
    <citation type="submission" date="2021-06" db="EMBL/GenBank/DDBJ databases">
        <authorList>
            <person name="Hodson N. C."/>
            <person name="Mongue J. A."/>
            <person name="Jaron S. K."/>
        </authorList>
    </citation>
    <scope>NUCLEOTIDE SEQUENCE</scope>
</reference>
<name>A0A8J2LKH5_9HEXA</name>
<dbReference type="InterPro" id="IPR051727">
    <property type="entry name" value="DnaJ_C3_Co-chaperones"/>
</dbReference>
<dbReference type="PANTHER" id="PTHR44140">
    <property type="entry name" value="LD25575P"/>
    <property type="match status" value="1"/>
</dbReference>
<sequence>MGAGGDAEEGVELEAVREDEPMTDLDMSRACVESCVRFREGTLKSSHVFASVSCPILHKLEEALFCFTANTTEDASILSSKNATPVVLPFLVRFVDFDNKVFLEFHQIMTDRKFRTGKQLCTEGKLEEGLKLMKEAVDINPTKAEFRGHRAYWLQENGQFDEAKKEALTVLIKLNPSYLMAYQVYYNSCLLTGDVRGMQDAILRMKSCPGRVTKSRCKIEENEQILMILKEFCVRLTDLEKTKNFYEILKICKEALKIAPYSNEILVKKGIALFGLKRFAESVEAFKEIPSYSTSFRLLDIMSKAEYLSLKFPPAMEYNRQAIDLLNEAAPERKNLIKFRESMAAISEEIKEVLIAMQNKDWKSMQERAANTKNLINSGSYKNERLKLQMMNFEAGAFVQQKKLDEAFVLVNEVLSAWDTNYEALSILVDINITVGKYHDALTDLERLKGMKKGVDDQMVDRRILEAKTKQQEMKHATEPPTRFLNLYTMLKLPVGATDSEIRSQYRNLSRTYHPDKTRHLSEAEQNDANNRLLKIQTAYGILSDPGRRNNYDKGLAALESRNKTDSKNGLVIRLEENRKKYPKVFGLASSSEEGIPSGSSATPTTAPSPESTVTSKKRVQQEDGVISPDKVKRFKAN</sequence>
<dbReference type="EMBL" id="CAJVCH010567880">
    <property type="protein sequence ID" value="CAG7832976.1"/>
    <property type="molecule type" value="Genomic_DNA"/>
</dbReference>
<dbReference type="GO" id="GO:0051087">
    <property type="term" value="F:protein-folding chaperone binding"/>
    <property type="evidence" value="ECO:0007669"/>
    <property type="project" value="TreeGrafter"/>
</dbReference>
<keyword evidence="4" id="KW-1185">Reference proteome</keyword>
<feature type="domain" description="J" evidence="2">
    <location>
        <begin position="486"/>
        <end position="556"/>
    </location>
</feature>
<dbReference type="AlphaFoldDB" id="A0A8J2LKH5"/>
<evidence type="ECO:0000313" key="3">
    <source>
        <dbReference type="EMBL" id="CAG7832976.1"/>
    </source>
</evidence>
<dbReference type="SMART" id="SM00271">
    <property type="entry name" value="DnaJ"/>
    <property type="match status" value="1"/>
</dbReference>
<dbReference type="PROSITE" id="PS50076">
    <property type="entry name" value="DNAJ_2"/>
    <property type="match status" value="1"/>
</dbReference>